<dbReference type="GO" id="GO:0005737">
    <property type="term" value="C:cytoplasm"/>
    <property type="evidence" value="ECO:0007669"/>
    <property type="project" value="UniProtKB-ARBA"/>
</dbReference>
<dbReference type="InterPro" id="IPR051751">
    <property type="entry name" value="Immunoreceptor_sig_adapters"/>
</dbReference>
<dbReference type="InterPro" id="IPR000980">
    <property type="entry name" value="SH2"/>
</dbReference>
<feature type="compositionally biased region" description="Acidic residues" evidence="3">
    <location>
        <begin position="135"/>
        <end position="144"/>
    </location>
</feature>
<dbReference type="FunFam" id="3.30.505.10:FF:000016">
    <property type="entry name" value="B-cell linker protein isoform 2"/>
    <property type="match status" value="1"/>
</dbReference>
<feature type="compositionally biased region" description="Acidic residues" evidence="3">
    <location>
        <begin position="96"/>
        <end position="120"/>
    </location>
</feature>
<name>A0ABD0WJY9_UMBPY</name>
<feature type="region of interest" description="Disordered" evidence="3">
    <location>
        <begin position="80"/>
        <end position="326"/>
    </location>
</feature>
<comment type="caution">
    <text evidence="5">The sequence shown here is derived from an EMBL/GenBank/DDBJ whole genome shotgun (WGS) entry which is preliminary data.</text>
</comment>
<feature type="compositionally biased region" description="Low complexity" evidence="3">
    <location>
        <begin position="291"/>
        <end position="300"/>
    </location>
</feature>
<dbReference type="SUPFAM" id="SSF47769">
    <property type="entry name" value="SAM/Pointed domain"/>
    <property type="match status" value="1"/>
</dbReference>
<evidence type="ECO:0000256" key="3">
    <source>
        <dbReference type="SAM" id="MobiDB-lite"/>
    </source>
</evidence>
<dbReference type="PANTHER" id="PTHR14098:SF1">
    <property type="entry name" value="LYMPHOCYTE CYTOSOLIC PROTEIN 2"/>
    <property type="match status" value="1"/>
</dbReference>
<feature type="compositionally biased region" description="Polar residues" evidence="3">
    <location>
        <begin position="257"/>
        <end position="266"/>
    </location>
</feature>
<dbReference type="Pfam" id="PF00017">
    <property type="entry name" value="SH2"/>
    <property type="match status" value="1"/>
</dbReference>
<dbReference type="SUPFAM" id="SSF55550">
    <property type="entry name" value="SH2 domain"/>
    <property type="match status" value="1"/>
</dbReference>
<dbReference type="Gene3D" id="3.30.505.10">
    <property type="entry name" value="SH2 domain"/>
    <property type="match status" value="1"/>
</dbReference>
<dbReference type="InterPro" id="IPR013761">
    <property type="entry name" value="SAM/pointed_sf"/>
</dbReference>
<proteinExistence type="predicted"/>
<feature type="domain" description="SH2" evidence="4">
    <location>
        <begin position="331"/>
        <end position="439"/>
    </location>
</feature>
<feature type="compositionally biased region" description="Basic and acidic residues" evidence="3">
    <location>
        <begin position="215"/>
        <end position="229"/>
    </location>
</feature>
<reference evidence="5 6" key="1">
    <citation type="submission" date="2024-06" db="EMBL/GenBank/DDBJ databases">
        <authorList>
            <person name="Pan Q."/>
            <person name="Wen M."/>
            <person name="Jouanno E."/>
            <person name="Zahm M."/>
            <person name="Klopp C."/>
            <person name="Cabau C."/>
            <person name="Louis A."/>
            <person name="Berthelot C."/>
            <person name="Parey E."/>
            <person name="Roest Crollius H."/>
            <person name="Montfort J."/>
            <person name="Robinson-Rechavi M."/>
            <person name="Bouchez O."/>
            <person name="Lampietro C."/>
            <person name="Lopez Roques C."/>
            <person name="Donnadieu C."/>
            <person name="Postlethwait J."/>
            <person name="Bobe J."/>
            <person name="Verreycken H."/>
            <person name="Guiguen Y."/>
        </authorList>
    </citation>
    <scope>NUCLEOTIDE SEQUENCE [LARGE SCALE GENOMIC DNA]</scope>
    <source>
        <strain evidence="5">Up_M1</strain>
        <tissue evidence="5">Testis</tissue>
    </source>
</reference>
<evidence type="ECO:0000256" key="1">
    <source>
        <dbReference type="ARBA" id="ARBA00022999"/>
    </source>
</evidence>
<organism evidence="5 6">
    <name type="scientific">Umbra pygmaea</name>
    <name type="common">Eastern mudminnow</name>
    <dbReference type="NCBI Taxonomy" id="75934"/>
    <lineage>
        <taxon>Eukaryota</taxon>
        <taxon>Metazoa</taxon>
        <taxon>Chordata</taxon>
        <taxon>Craniata</taxon>
        <taxon>Vertebrata</taxon>
        <taxon>Euteleostomi</taxon>
        <taxon>Actinopterygii</taxon>
        <taxon>Neopterygii</taxon>
        <taxon>Teleostei</taxon>
        <taxon>Protacanthopterygii</taxon>
        <taxon>Esociformes</taxon>
        <taxon>Umbridae</taxon>
        <taxon>Umbra</taxon>
    </lineage>
</organism>
<dbReference type="PROSITE" id="PS50001">
    <property type="entry name" value="SH2"/>
    <property type="match status" value="1"/>
</dbReference>
<protein>
    <recommendedName>
        <fullName evidence="4">SH2 domain-containing protein</fullName>
    </recommendedName>
</protein>
<evidence type="ECO:0000259" key="4">
    <source>
        <dbReference type="PROSITE" id="PS50001"/>
    </source>
</evidence>
<sequence>MSSDSVPTKSVVMGWNSRSLADYLKRLKLSGCDKVIMKSSMNGSHFLNMTENDLQKFPSIHIPLITRICSEINRSEDRRGLCLRPKGPQNNKLDFCQDESWDSEEFDSSDNDYESPDGGDDSYICAMSDLPPPMAEEEWDEDDYEHPPSSQMDEIPHIHTTAKPLGNSEYIDSVRGGPKVTPQTGRTPRPPQRPVPQDHQRRPSSSNTLAKPPLPRKDPSPHKSFKVECKPSVPQIDRTKKPGRSTFPRQEAPHRYPTNTTPTRDGSSFGPPQPPSVKLPQLNAAMAPDQSTRYSSSTPPSAAPCPPFHQPSKGPTTKPATGRGMDMDPGWYGGLVTRGQAEAFLRQVNKDAAFLVRDSSKGSSEQPYTLMVLSQGKVYNIQIRRQGNTYHLGTGLMGIESFSGVKEIIDHYTQTPLLLIDAMERGTGVHNECCLLYPALL</sequence>
<dbReference type="AlphaFoldDB" id="A0ABD0WJY9"/>
<dbReference type="SMART" id="SM00252">
    <property type="entry name" value="SH2"/>
    <property type="match status" value="1"/>
</dbReference>
<accession>A0ABD0WJY9</accession>
<dbReference type="EMBL" id="JAGEUA010000006">
    <property type="protein sequence ID" value="KAL0973844.1"/>
    <property type="molecule type" value="Genomic_DNA"/>
</dbReference>
<dbReference type="Gene3D" id="1.10.150.50">
    <property type="entry name" value="Transcription Factor, Ets-1"/>
    <property type="match status" value="1"/>
</dbReference>
<keyword evidence="1 2" id="KW-0727">SH2 domain</keyword>
<evidence type="ECO:0000313" key="5">
    <source>
        <dbReference type="EMBL" id="KAL0973844.1"/>
    </source>
</evidence>
<gene>
    <name evidence="5" type="ORF">UPYG_G00211960</name>
</gene>
<dbReference type="PRINTS" id="PR00401">
    <property type="entry name" value="SH2DOMAIN"/>
</dbReference>
<evidence type="ECO:0000256" key="2">
    <source>
        <dbReference type="PROSITE-ProRule" id="PRU00191"/>
    </source>
</evidence>
<evidence type="ECO:0000313" key="6">
    <source>
        <dbReference type="Proteomes" id="UP001557470"/>
    </source>
</evidence>
<dbReference type="PANTHER" id="PTHR14098">
    <property type="entry name" value="SH2 DOMAIN CONTAINING PROTEIN"/>
    <property type="match status" value="1"/>
</dbReference>
<keyword evidence="6" id="KW-1185">Reference proteome</keyword>
<dbReference type="InterPro" id="IPR036860">
    <property type="entry name" value="SH2_dom_sf"/>
</dbReference>
<dbReference type="Proteomes" id="UP001557470">
    <property type="component" value="Unassembled WGS sequence"/>
</dbReference>